<dbReference type="AlphaFoldDB" id="A0A2G1VTY1"/>
<accession>A0A2G1VTY1</accession>
<dbReference type="Pfam" id="PF08937">
    <property type="entry name" value="ThsB_TIR"/>
    <property type="match status" value="1"/>
</dbReference>
<comment type="caution">
    <text evidence="2">The sequence shown here is derived from an EMBL/GenBank/DDBJ whole genome shotgun (WGS) entry which is preliminary data.</text>
</comment>
<feature type="domain" description="Thoeris protein ThsB TIR-like" evidence="1">
    <location>
        <begin position="13"/>
        <end position="104"/>
    </location>
</feature>
<name>A0A2G1VTY1_9FLAO</name>
<dbReference type="InterPro" id="IPR015032">
    <property type="entry name" value="ThsB__TIR-like_domain"/>
</dbReference>
<evidence type="ECO:0000313" key="2">
    <source>
        <dbReference type="EMBL" id="PHQ30060.1"/>
    </source>
</evidence>
<dbReference type="EMBL" id="NQXA01000003">
    <property type="protein sequence ID" value="PHQ30060.1"/>
    <property type="molecule type" value="Genomic_DNA"/>
</dbReference>
<reference evidence="2 3" key="1">
    <citation type="submission" date="2017-08" db="EMBL/GenBank/DDBJ databases">
        <title>The whole genome shortgun sequences of strain Leeuwenhoekiella nanhaiensis G18 from the South China Sea.</title>
        <authorList>
            <person name="Liu Q."/>
        </authorList>
    </citation>
    <scope>NUCLEOTIDE SEQUENCE [LARGE SCALE GENOMIC DNA]</scope>
    <source>
        <strain evidence="2 3">G18</strain>
    </source>
</reference>
<organism evidence="2 3">
    <name type="scientific">Leeuwenhoekiella nanhaiensis</name>
    <dbReference type="NCBI Taxonomy" id="1655491"/>
    <lineage>
        <taxon>Bacteria</taxon>
        <taxon>Pseudomonadati</taxon>
        <taxon>Bacteroidota</taxon>
        <taxon>Flavobacteriia</taxon>
        <taxon>Flavobacteriales</taxon>
        <taxon>Flavobacteriaceae</taxon>
        <taxon>Leeuwenhoekiella</taxon>
    </lineage>
</organism>
<proteinExistence type="predicted"/>
<sequence length="135" mass="15982">MFGEEPQRSRRIFISFAIEDSIYRDYLISQVKNKKSPFEFMDMSAKKPWRQSEWKKKCRTKIKRSDGVIVLLSKNTWHAGGARWEIKCAREEKKPIIGMHIRKNDKGAIPPELKGRRVVLWSWTNLEKFVSSIKI</sequence>
<dbReference type="InterPro" id="IPR036490">
    <property type="entry name" value="ThsB_TIR-like_sf"/>
</dbReference>
<keyword evidence="3" id="KW-1185">Reference proteome</keyword>
<dbReference type="Gene3D" id="3.40.50.11200">
    <property type="match status" value="1"/>
</dbReference>
<evidence type="ECO:0000259" key="1">
    <source>
        <dbReference type="Pfam" id="PF08937"/>
    </source>
</evidence>
<protein>
    <recommendedName>
        <fullName evidence="1">Thoeris protein ThsB TIR-like domain-containing protein</fullName>
    </recommendedName>
</protein>
<dbReference type="SUPFAM" id="SSF52206">
    <property type="entry name" value="Hypothetical protein MTH538"/>
    <property type="match status" value="1"/>
</dbReference>
<evidence type="ECO:0000313" key="3">
    <source>
        <dbReference type="Proteomes" id="UP000229433"/>
    </source>
</evidence>
<gene>
    <name evidence="2" type="ORF">CJ305_07800</name>
</gene>
<dbReference type="Proteomes" id="UP000229433">
    <property type="component" value="Unassembled WGS sequence"/>
</dbReference>
<dbReference type="OrthoDB" id="9809731at2"/>